<dbReference type="AlphaFoldDB" id="A0A9W9KLU1"/>
<proteinExistence type="predicted"/>
<dbReference type="CDD" id="cd09917">
    <property type="entry name" value="F-box_SF"/>
    <property type="match status" value="1"/>
</dbReference>
<feature type="domain" description="F-box" evidence="1">
    <location>
        <begin position="1"/>
        <end position="49"/>
    </location>
</feature>
<protein>
    <recommendedName>
        <fullName evidence="1">F-box domain-containing protein</fullName>
    </recommendedName>
</protein>
<reference evidence="2" key="1">
    <citation type="submission" date="2022-11" db="EMBL/GenBank/DDBJ databases">
        <authorList>
            <person name="Petersen C."/>
        </authorList>
    </citation>
    <scope>NUCLEOTIDE SEQUENCE</scope>
    <source>
        <strain evidence="2">IBT 30761</strain>
    </source>
</reference>
<dbReference type="Pfam" id="PF12937">
    <property type="entry name" value="F-box-like"/>
    <property type="match status" value="1"/>
</dbReference>
<dbReference type="Gene3D" id="1.20.1280.50">
    <property type="match status" value="1"/>
</dbReference>
<evidence type="ECO:0000313" key="3">
    <source>
        <dbReference type="Proteomes" id="UP001149074"/>
    </source>
</evidence>
<evidence type="ECO:0000313" key="2">
    <source>
        <dbReference type="EMBL" id="KAJ5110132.1"/>
    </source>
</evidence>
<accession>A0A9W9KLU1</accession>
<dbReference type="PROSITE" id="PS50181">
    <property type="entry name" value="FBOX"/>
    <property type="match status" value="1"/>
</dbReference>
<dbReference type="RefSeq" id="XP_056478243.1">
    <property type="nucleotide sequence ID" value="XM_056615271.1"/>
</dbReference>
<organism evidence="2 3">
    <name type="scientific">Penicillium argentinense</name>
    <dbReference type="NCBI Taxonomy" id="1131581"/>
    <lineage>
        <taxon>Eukaryota</taxon>
        <taxon>Fungi</taxon>
        <taxon>Dikarya</taxon>
        <taxon>Ascomycota</taxon>
        <taxon>Pezizomycotina</taxon>
        <taxon>Eurotiomycetes</taxon>
        <taxon>Eurotiomycetidae</taxon>
        <taxon>Eurotiales</taxon>
        <taxon>Aspergillaceae</taxon>
        <taxon>Penicillium</taxon>
    </lineage>
</organism>
<sequence length="546" mass="63976">MASLHTLPAEIQSGIFRLLDPASLVSLSQTSKQFRENIRPTRKHFVERLLQLECDETKGGVTPRFNARNNQLSPDWTQPEWKAMRWACSGCLRLLPHESFDNHSILRLAYRKPIPGSPAAEDITSWEISPKINPRLPHLRRDNRIQKLPTDEMKIRRRYSLAISNKWSELPSSPIIRGRYIELQGCDWTVFENKSISEFTNMEPEQKKVLFDQEVKAIEQVRCGNKRHLRKCHECRYKSGQLKPSLKGSDGVARIPLTTARQYRIPTPLDRVFPHFWEMFKNKRPDVDPPAYAVYRQYSRDRFYPMLMIRCPDCEDWKEARMFEMGSIHARWQLDEYQPYLDDSSLGKHLTATGDGLSRGKFDGLRCHACYARKYGREALGLEVTRSLKKILSRAELGLRQRLGDGWRILLAIFDSDNFPKRLLKELHDIVDEPNKLAHEEDRKDAFTAEELAFFRERYECFMKFRQGVIDNENAQFIHDGEHGVGTDWNYLWTHMYGDMENFYKWIVAVQVEVEQKPEKLADWALGDSIKKMPPVTTAPYVRKPW</sequence>
<dbReference type="OrthoDB" id="3481585at2759"/>
<keyword evidence="3" id="KW-1185">Reference proteome</keyword>
<dbReference type="EMBL" id="JAPQKI010000003">
    <property type="protein sequence ID" value="KAJ5110132.1"/>
    <property type="molecule type" value="Genomic_DNA"/>
</dbReference>
<dbReference type="SUPFAM" id="SSF81383">
    <property type="entry name" value="F-box domain"/>
    <property type="match status" value="1"/>
</dbReference>
<dbReference type="Proteomes" id="UP001149074">
    <property type="component" value="Unassembled WGS sequence"/>
</dbReference>
<name>A0A9W9KLU1_9EURO</name>
<comment type="caution">
    <text evidence="2">The sequence shown here is derived from an EMBL/GenBank/DDBJ whole genome shotgun (WGS) entry which is preliminary data.</text>
</comment>
<gene>
    <name evidence="2" type="ORF">N7532_002777</name>
</gene>
<dbReference type="InterPro" id="IPR036047">
    <property type="entry name" value="F-box-like_dom_sf"/>
</dbReference>
<reference evidence="2" key="2">
    <citation type="journal article" date="2023" name="IMA Fungus">
        <title>Comparative genomic study of the Penicillium genus elucidates a diverse pangenome and 15 lateral gene transfer events.</title>
        <authorList>
            <person name="Petersen C."/>
            <person name="Sorensen T."/>
            <person name="Nielsen M.R."/>
            <person name="Sondergaard T.E."/>
            <person name="Sorensen J.L."/>
            <person name="Fitzpatrick D.A."/>
            <person name="Frisvad J.C."/>
            <person name="Nielsen K.L."/>
        </authorList>
    </citation>
    <scope>NUCLEOTIDE SEQUENCE</scope>
    <source>
        <strain evidence="2">IBT 30761</strain>
    </source>
</reference>
<evidence type="ECO:0000259" key="1">
    <source>
        <dbReference type="PROSITE" id="PS50181"/>
    </source>
</evidence>
<dbReference type="InterPro" id="IPR001810">
    <property type="entry name" value="F-box_dom"/>
</dbReference>
<dbReference type="GeneID" id="81354250"/>